<reference evidence="2 3" key="1">
    <citation type="submission" date="2021-05" db="EMBL/GenBank/DDBJ databases">
        <title>Novel species in genus Cellulomonas.</title>
        <authorList>
            <person name="Zhang G."/>
        </authorList>
    </citation>
    <scope>NUCLEOTIDE SEQUENCE [LARGE SCALE GENOMIC DNA]</scope>
    <source>
        <strain evidence="3">zg-ZUI157</strain>
    </source>
</reference>
<proteinExistence type="predicted"/>
<organism evidence="2 3">
    <name type="scientific">Cellulomonas dongxiuzhuiae</name>
    <dbReference type="NCBI Taxonomy" id="2819979"/>
    <lineage>
        <taxon>Bacteria</taxon>
        <taxon>Bacillati</taxon>
        <taxon>Actinomycetota</taxon>
        <taxon>Actinomycetes</taxon>
        <taxon>Micrococcales</taxon>
        <taxon>Cellulomonadaceae</taxon>
        <taxon>Cellulomonas</taxon>
    </lineage>
</organism>
<accession>A0ABX8GJS4</accession>
<gene>
    <name evidence="2" type="ORF">KKR89_16955</name>
</gene>
<feature type="compositionally biased region" description="Basic and acidic residues" evidence="1">
    <location>
        <begin position="120"/>
        <end position="132"/>
    </location>
</feature>
<name>A0ABX8GJS4_9CELL</name>
<dbReference type="EMBL" id="CP076023">
    <property type="protein sequence ID" value="QWC15916.1"/>
    <property type="molecule type" value="Genomic_DNA"/>
</dbReference>
<feature type="region of interest" description="Disordered" evidence="1">
    <location>
        <begin position="104"/>
        <end position="132"/>
    </location>
</feature>
<dbReference type="Proteomes" id="UP000679335">
    <property type="component" value="Chromosome"/>
</dbReference>
<dbReference type="RefSeq" id="WP_208196493.1">
    <property type="nucleotide sequence ID" value="NZ_CP076023.1"/>
</dbReference>
<protein>
    <recommendedName>
        <fullName evidence="4">Leucine-rich repeat domain-containing protein</fullName>
    </recommendedName>
</protein>
<keyword evidence="3" id="KW-1185">Reference proteome</keyword>
<evidence type="ECO:0000256" key="1">
    <source>
        <dbReference type="SAM" id="MobiDB-lite"/>
    </source>
</evidence>
<sequence length="132" mass="15121">MDVRRARRAAHARRLRRFSFLQLEMKRGAREPFDFRCDDPPRTLRELRLMDAPLGSLAGIDQLVGLETLLLSPGSAPSPERPVDLLPLSRLPRLRDVRIVSEGPYESAEQVERSPTVEVSHVDDRRLDRRAT</sequence>
<evidence type="ECO:0008006" key="4">
    <source>
        <dbReference type="Google" id="ProtNLM"/>
    </source>
</evidence>
<evidence type="ECO:0000313" key="3">
    <source>
        <dbReference type="Proteomes" id="UP000679335"/>
    </source>
</evidence>
<evidence type="ECO:0000313" key="2">
    <source>
        <dbReference type="EMBL" id="QWC15916.1"/>
    </source>
</evidence>